<gene>
    <name evidence="2" type="ORF">GCM10010833_00410</name>
</gene>
<feature type="domain" description="PIN" evidence="1">
    <location>
        <begin position="3"/>
        <end position="103"/>
    </location>
</feature>
<dbReference type="InterPro" id="IPR029060">
    <property type="entry name" value="PIN-like_dom_sf"/>
</dbReference>
<dbReference type="Proteomes" id="UP000614261">
    <property type="component" value="Unassembled WGS sequence"/>
</dbReference>
<dbReference type="Pfam" id="PF01850">
    <property type="entry name" value="PIN"/>
    <property type="match status" value="1"/>
</dbReference>
<dbReference type="SUPFAM" id="SSF88723">
    <property type="entry name" value="PIN domain-like"/>
    <property type="match status" value="1"/>
</dbReference>
<organism evidence="2 3">
    <name type="scientific">Blastomonas aquatica</name>
    <dbReference type="NCBI Taxonomy" id="1510276"/>
    <lineage>
        <taxon>Bacteria</taxon>
        <taxon>Pseudomonadati</taxon>
        <taxon>Pseudomonadota</taxon>
        <taxon>Alphaproteobacteria</taxon>
        <taxon>Sphingomonadales</taxon>
        <taxon>Sphingomonadaceae</taxon>
        <taxon>Blastomonas</taxon>
    </lineage>
</organism>
<keyword evidence="3" id="KW-1185">Reference proteome</keyword>
<dbReference type="InterPro" id="IPR002716">
    <property type="entry name" value="PIN_dom"/>
</dbReference>
<evidence type="ECO:0000313" key="2">
    <source>
        <dbReference type="EMBL" id="GGB49712.1"/>
    </source>
</evidence>
<comment type="caution">
    <text evidence="2">The sequence shown here is derived from an EMBL/GenBank/DDBJ whole genome shotgun (WGS) entry which is preliminary data.</text>
</comment>
<name>A0ABQ1IT40_9SPHN</name>
<reference evidence="3" key="1">
    <citation type="journal article" date="2019" name="Int. J. Syst. Evol. Microbiol.">
        <title>The Global Catalogue of Microorganisms (GCM) 10K type strain sequencing project: providing services to taxonomists for standard genome sequencing and annotation.</title>
        <authorList>
            <consortium name="The Broad Institute Genomics Platform"/>
            <consortium name="The Broad Institute Genome Sequencing Center for Infectious Disease"/>
            <person name="Wu L."/>
            <person name="Ma J."/>
        </authorList>
    </citation>
    <scope>NUCLEOTIDE SEQUENCE [LARGE SCALE GENOMIC DNA]</scope>
    <source>
        <strain evidence="3">CGMCC 1.12851</strain>
    </source>
</reference>
<accession>A0ABQ1IT40</accession>
<sequence>MEDDPDQAAVARELMNHPAYIPATVLVEVAWALQSIYRLDRRAISEAISGVLDLQTIRVANEPEVRWALNRHAEAASDLADLLHLAYSMGAERFATFDKKLEAQAGTHAPVTVELAR</sequence>
<evidence type="ECO:0000313" key="3">
    <source>
        <dbReference type="Proteomes" id="UP000614261"/>
    </source>
</evidence>
<dbReference type="Gene3D" id="3.40.50.1010">
    <property type="entry name" value="5'-nuclease"/>
    <property type="match status" value="1"/>
</dbReference>
<protein>
    <recommendedName>
        <fullName evidence="1">PIN domain-containing protein</fullName>
    </recommendedName>
</protein>
<evidence type="ECO:0000259" key="1">
    <source>
        <dbReference type="Pfam" id="PF01850"/>
    </source>
</evidence>
<dbReference type="EMBL" id="BMGD01000001">
    <property type="protein sequence ID" value="GGB49712.1"/>
    <property type="molecule type" value="Genomic_DNA"/>
</dbReference>
<proteinExistence type="predicted"/>